<evidence type="ECO:0000256" key="10">
    <source>
        <dbReference type="ARBA" id="ARBA00023204"/>
    </source>
</evidence>
<dbReference type="InterPro" id="IPR052219">
    <property type="entry name" value="Photolyase_Class-2"/>
</dbReference>
<dbReference type="AlphaFoldDB" id="A0A1G9FU31"/>
<dbReference type="Gene3D" id="1.10.579.10">
    <property type="entry name" value="DNA Cyclobutane Dipyrimidine Photolyase, subunit A, domain 3"/>
    <property type="match status" value="1"/>
</dbReference>
<dbReference type="GO" id="GO:0003904">
    <property type="term" value="F:deoxyribodipyrimidine photo-lyase activity"/>
    <property type="evidence" value="ECO:0007669"/>
    <property type="project" value="UniProtKB-EC"/>
</dbReference>
<keyword evidence="9" id="KW-0238">DNA-binding</keyword>
<keyword evidence="6" id="KW-0285">Flavoprotein</keyword>
<dbReference type="RefSeq" id="WP_092160085.1">
    <property type="nucleotide sequence ID" value="NZ_FNGA01000002.1"/>
</dbReference>
<dbReference type="InterPro" id="IPR006050">
    <property type="entry name" value="DNA_photolyase_N"/>
</dbReference>
<evidence type="ECO:0000256" key="11">
    <source>
        <dbReference type="ARBA" id="ARBA00023239"/>
    </source>
</evidence>
<dbReference type="FunFam" id="3.40.50.620:FF:000110">
    <property type="entry name" value="Deoxyribodipyrimidine photolyase"/>
    <property type="match status" value="1"/>
</dbReference>
<dbReference type="Proteomes" id="UP000199053">
    <property type="component" value="Unassembled WGS sequence"/>
</dbReference>
<dbReference type="NCBIfam" id="TIGR00591">
    <property type="entry name" value="phr2"/>
    <property type="match status" value="1"/>
</dbReference>
<evidence type="ECO:0000256" key="7">
    <source>
        <dbReference type="ARBA" id="ARBA00022763"/>
    </source>
</evidence>
<dbReference type="Gene3D" id="1.25.40.80">
    <property type="match status" value="1"/>
</dbReference>
<evidence type="ECO:0000256" key="1">
    <source>
        <dbReference type="ARBA" id="ARBA00001932"/>
    </source>
</evidence>
<dbReference type="PROSITE" id="PS01083">
    <property type="entry name" value="DNA_PHOTOLYASES_2_1"/>
    <property type="match status" value="1"/>
</dbReference>
<comment type="cofactor">
    <cofactor evidence="2">
        <name>FAD</name>
        <dbReference type="ChEBI" id="CHEBI:57692"/>
    </cofactor>
</comment>
<dbReference type="Pfam" id="PF00875">
    <property type="entry name" value="DNA_photolyase"/>
    <property type="match status" value="1"/>
</dbReference>
<dbReference type="PANTHER" id="PTHR10211:SF0">
    <property type="entry name" value="DEOXYRIBODIPYRIMIDINE PHOTO-LYASE"/>
    <property type="match status" value="1"/>
</dbReference>
<dbReference type="EC" id="4.1.99.3" evidence="4"/>
<keyword evidence="7" id="KW-0227">DNA damage</keyword>
<proteinExistence type="inferred from homology"/>
<dbReference type="STRING" id="246191.SAMN05660337_1703"/>
<dbReference type="InterPro" id="IPR036155">
    <property type="entry name" value="Crypto/Photolyase_N_sf"/>
</dbReference>
<evidence type="ECO:0000256" key="4">
    <source>
        <dbReference type="ARBA" id="ARBA00013149"/>
    </source>
</evidence>
<dbReference type="Gene3D" id="3.40.50.620">
    <property type="entry name" value="HUPs"/>
    <property type="match status" value="1"/>
</dbReference>
<feature type="domain" description="Photolyase/cryptochrome alpha/beta" evidence="14">
    <location>
        <begin position="25"/>
        <end position="154"/>
    </location>
</feature>
<evidence type="ECO:0000313" key="15">
    <source>
        <dbReference type="EMBL" id="SDK91845.1"/>
    </source>
</evidence>
<evidence type="ECO:0000256" key="3">
    <source>
        <dbReference type="ARBA" id="ARBA00006409"/>
    </source>
</evidence>
<keyword evidence="11 15" id="KW-0456">Lyase</keyword>
<sequence>MRVHDKRIYALNDKQSSKDAEDSRGPVIYWMSREQRVKDNWGLLYARELAGETRPLVVCFVMSPSFMCATFRQYDFMLRGLKEVADKLAEMGIPFALRIGGPDAEIVSLANDIGAGTVVTDFDPLRTSWSWQKKAARELKVPLIEVDGRNIVPARVVSDKQEYAARTIRPKIHRLLFEYLEDFPELIPQHVSPPDIPEPDWNAAYRAINVDRSIFPVDFPSGEKSAHIALDSFIKTRLINYAEKRNNPNAGATSRLSAYIQFGQLAPQRAALDVAATGAGDSQDMFLEELIVRRELSENFCLHNADYDSLSGAPEWAVATLDDHRDDQRLYLYTRDEFDKAETHSLLWNAAQNQMRRTGYMHGYMRMYWAKKILEWSPSPEQAVKTAMTLNDKYQLDGRSPNGYVGALWSIAGLHDRAWKKRPVYGSIRYMNERGCRRKFDVDEYISRWNIE</sequence>
<dbReference type="SUPFAM" id="SSF52425">
    <property type="entry name" value="Cryptochrome/photolyase, N-terminal domain"/>
    <property type="match status" value="1"/>
</dbReference>
<dbReference type="InterPro" id="IPR036134">
    <property type="entry name" value="Crypto/Photolyase_FAD-like_sf"/>
</dbReference>
<comment type="cofactor">
    <cofactor evidence="1">
        <name>(6R)-5,10-methylene-5,6,7,8-tetrahydrofolate</name>
        <dbReference type="ChEBI" id="CHEBI:15636"/>
    </cofactor>
</comment>
<name>A0A1G9FU31_9BACT</name>
<dbReference type="InterPro" id="IPR008148">
    <property type="entry name" value="DNA_photolyase_2"/>
</dbReference>
<dbReference type="PANTHER" id="PTHR10211">
    <property type="entry name" value="DEOXYRIBODIPYRIMIDINE PHOTOLYASE"/>
    <property type="match status" value="1"/>
</dbReference>
<dbReference type="GO" id="GO:0003677">
    <property type="term" value="F:DNA binding"/>
    <property type="evidence" value="ECO:0007669"/>
    <property type="project" value="UniProtKB-KW"/>
</dbReference>
<evidence type="ECO:0000256" key="13">
    <source>
        <dbReference type="ARBA" id="ARBA00033999"/>
    </source>
</evidence>
<gene>
    <name evidence="15" type="ORF">SAMN05660337_1703</name>
</gene>
<evidence type="ECO:0000256" key="6">
    <source>
        <dbReference type="ARBA" id="ARBA00022630"/>
    </source>
</evidence>
<comment type="similarity">
    <text evidence="3">Belongs to the DNA photolyase class-2 family.</text>
</comment>
<organism evidence="15 16">
    <name type="scientific">Maridesulfovibrio ferrireducens</name>
    <dbReference type="NCBI Taxonomy" id="246191"/>
    <lineage>
        <taxon>Bacteria</taxon>
        <taxon>Pseudomonadati</taxon>
        <taxon>Thermodesulfobacteriota</taxon>
        <taxon>Desulfovibrionia</taxon>
        <taxon>Desulfovibrionales</taxon>
        <taxon>Desulfovibrionaceae</taxon>
        <taxon>Maridesulfovibrio</taxon>
    </lineage>
</organism>
<protein>
    <recommendedName>
        <fullName evidence="5">Deoxyribodipyrimidine photo-lyase</fullName>
        <ecNumber evidence="4">4.1.99.3</ecNumber>
    </recommendedName>
    <alternativeName>
        <fullName evidence="12">DNA photolyase</fullName>
    </alternativeName>
</protein>
<dbReference type="OrthoDB" id="9772484at2"/>
<dbReference type="PROSITE" id="PS51645">
    <property type="entry name" value="PHR_CRY_ALPHA_BETA"/>
    <property type="match status" value="1"/>
</dbReference>
<evidence type="ECO:0000256" key="8">
    <source>
        <dbReference type="ARBA" id="ARBA00022827"/>
    </source>
</evidence>
<dbReference type="FunFam" id="1.10.579.10:FF:000002">
    <property type="entry name" value="Deoxyribodipyrimidine photolyase"/>
    <property type="match status" value="1"/>
</dbReference>
<dbReference type="GO" id="GO:0000719">
    <property type="term" value="P:photoreactive repair"/>
    <property type="evidence" value="ECO:0007669"/>
    <property type="project" value="TreeGrafter"/>
</dbReference>
<keyword evidence="8" id="KW-0274">FAD</keyword>
<dbReference type="SUPFAM" id="SSF48173">
    <property type="entry name" value="Cryptochrome/photolyase FAD-binding domain"/>
    <property type="match status" value="1"/>
</dbReference>
<keyword evidence="10" id="KW-0234">DNA repair</keyword>
<evidence type="ECO:0000256" key="9">
    <source>
        <dbReference type="ARBA" id="ARBA00023125"/>
    </source>
</evidence>
<dbReference type="EMBL" id="FNGA01000002">
    <property type="protein sequence ID" value="SDK91845.1"/>
    <property type="molecule type" value="Genomic_DNA"/>
</dbReference>
<comment type="catalytic activity">
    <reaction evidence="13">
        <text>cyclobutadipyrimidine (in DNA) = 2 pyrimidine residues (in DNA).</text>
        <dbReference type="EC" id="4.1.99.3"/>
    </reaction>
</comment>
<accession>A0A1G9FU31</accession>
<evidence type="ECO:0000313" key="16">
    <source>
        <dbReference type="Proteomes" id="UP000199053"/>
    </source>
</evidence>
<evidence type="ECO:0000256" key="2">
    <source>
        <dbReference type="ARBA" id="ARBA00001974"/>
    </source>
</evidence>
<reference evidence="16" key="1">
    <citation type="submission" date="2016-10" db="EMBL/GenBank/DDBJ databases">
        <authorList>
            <person name="Varghese N."/>
            <person name="Submissions S."/>
        </authorList>
    </citation>
    <scope>NUCLEOTIDE SEQUENCE [LARGE SCALE GENOMIC DNA]</scope>
    <source>
        <strain evidence="16">DSM 16995</strain>
    </source>
</reference>
<dbReference type="InterPro" id="IPR032673">
    <property type="entry name" value="DNA_photolyase_2_CS"/>
</dbReference>
<dbReference type="InterPro" id="IPR014729">
    <property type="entry name" value="Rossmann-like_a/b/a_fold"/>
</dbReference>
<keyword evidence="16" id="KW-1185">Reference proteome</keyword>
<evidence type="ECO:0000259" key="14">
    <source>
        <dbReference type="PROSITE" id="PS51645"/>
    </source>
</evidence>
<evidence type="ECO:0000256" key="12">
    <source>
        <dbReference type="ARBA" id="ARBA00031671"/>
    </source>
</evidence>
<evidence type="ECO:0000256" key="5">
    <source>
        <dbReference type="ARBA" id="ARBA00014046"/>
    </source>
</evidence>